<comment type="caution">
    <text evidence="2">The sequence shown here is derived from an EMBL/GenBank/DDBJ whole genome shotgun (WGS) entry which is preliminary data.</text>
</comment>
<proteinExistence type="predicted"/>
<organism evidence="2 3">
    <name type="scientific">Pseudomonas neustonica</name>
    <dbReference type="NCBI Taxonomy" id="2487346"/>
    <lineage>
        <taxon>Bacteria</taxon>
        <taxon>Pseudomonadati</taxon>
        <taxon>Pseudomonadota</taxon>
        <taxon>Gammaproteobacteria</taxon>
        <taxon>Pseudomonadales</taxon>
        <taxon>Pseudomonadaceae</taxon>
        <taxon>Pseudomonas</taxon>
    </lineage>
</organism>
<dbReference type="EMBL" id="RKKU01000001">
    <property type="protein sequence ID" value="ROZ88484.1"/>
    <property type="molecule type" value="Genomic_DNA"/>
</dbReference>
<sequence>MPMMARQYELVNDRPSGKTESGRGRSTLTEAFKMTKRKGLVELIKLARDVVRLITALINNGQM</sequence>
<protein>
    <submittedName>
        <fullName evidence="2">Uncharacterized protein</fullName>
    </submittedName>
</protein>
<accession>A0ABX9XNE3</accession>
<reference evidence="2 3" key="1">
    <citation type="submission" date="2018-11" db="EMBL/GenBank/DDBJ databases">
        <authorList>
            <person name="Jang G.I."/>
            <person name="Hwang C.Y."/>
        </authorList>
    </citation>
    <scope>NUCLEOTIDE SEQUENCE [LARGE SCALE GENOMIC DNA]</scope>
    <source>
        <strain evidence="2 3">SSM26</strain>
    </source>
</reference>
<gene>
    <name evidence="2" type="ORF">EF096_01985</name>
</gene>
<feature type="region of interest" description="Disordered" evidence="1">
    <location>
        <begin position="1"/>
        <end position="24"/>
    </location>
</feature>
<keyword evidence="3" id="KW-1185">Reference proteome</keyword>
<name>A0ABX9XNE3_9PSED</name>
<feature type="compositionally biased region" description="Basic and acidic residues" evidence="1">
    <location>
        <begin position="11"/>
        <end position="23"/>
    </location>
</feature>
<dbReference type="Proteomes" id="UP000275199">
    <property type="component" value="Unassembled WGS sequence"/>
</dbReference>
<evidence type="ECO:0000256" key="1">
    <source>
        <dbReference type="SAM" id="MobiDB-lite"/>
    </source>
</evidence>
<evidence type="ECO:0000313" key="2">
    <source>
        <dbReference type="EMBL" id="ROZ88484.1"/>
    </source>
</evidence>
<evidence type="ECO:0000313" key="3">
    <source>
        <dbReference type="Proteomes" id="UP000275199"/>
    </source>
</evidence>